<name>A0A6B0UV48_IXORI</name>
<sequence>MYNRRHRKTYCYLGCLKQAMNIKFTRSFTNGAISSLTGPQTSGRTHICHSPLPDFSRVTIMCINDRLREHALSVRLSPSGNLAVHWGRCGCVPKFDNTIILARNRNKTTREITEVFFKIKCVEGTCVSAPSIALFDYEVAFLKSFEK</sequence>
<reference evidence="1" key="1">
    <citation type="submission" date="2019-12" db="EMBL/GenBank/DDBJ databases">
        <title>An insight into the sialome of adult female Ixodes ricinus ticks feeding for 6 days.</title>
        <authorList>
            <person name="Perner J."/>
            <person name="Ribeiro J.M.C."/>
        </authorList>
    </citation>
    <scope>NUCLEOTIDE SEQUENCE</scope>
    <source>
        <strain evidence="1">Semi-engorged</strain>
        <tissue evidence="1">Salivary glands</tissue>
    </source>
</reference>
<protein>
    <submittedName>
        <fullName evidence="1">Putative tick transposon</fullName>
    </submittedName>
</protein>
<organism evidence="1">
    <name type="scientific">Ixodes ricinus</name>
    <name type="common">Common tick</name>
    <name type="synonym">Acarus ricinus</name>
    <dbReference type="NCBI Taxonomy" id="34613"/>
    <lineage>
        <taxon>Eukaryota</taxon>
        <taxon>Metazoa</taxon>
        <taxon>Ecdysozoa</taxon>
        <taxon>Arthropoda</taxon>
        <taxon>Chelicerata</taxon>
        <taxon>Arachnida</taxon>
        <taxon>Acari</taxon>
        <taxon>Parasitiformes</taxon>
        <taxon>Ixodida</taxon>
        <taxon>Ixodoidea</taxon>
        <taxon>Ixodidae</taxon>
        <taxon>Ixodinae</taxon>
        <taxon>Ixodes</taxon>
    </lineage>
</organism>
<dbReference type="AlphaFoldDB" id="A0A6B0UV48"/>
<evidence type="ECO:0000313" key="1">
    <source>
        <dbReference type="EMBL" id="MXU93496.1"/>
    </source>
</evidence>
<accession>A0A6B0UV48</accession>
<dbReference type="EMBL" id="GIFC01011413">
    <property type="protein sequence ID" value="MXU93496.1"/>
    <property type="molecule type" value="Transcribed_RNA"/>
</dbReference>
<proteinExistence type="predicted"/>